<dbReference type="GO" id="GO:0016020">
    <property type="term" value="C:membrane"/>
    <property type="evidence" value="ECO:0007669"/>
    <property type="project" value="UniProtKB-SubCell"/>
</dbReference>
<dbReference type="OrthoDB" id="783189at2"/>
<dbReference type="Gene3D" id="1.20.1720.10">
    <property type="entry name" value="Multidrug resistance protein D"/>
    <property type="match status" value="2"/>
</dbReference>
<feature type="transmembrane region" description="Helical" evidence="5">
    <location>
        <begin position="409"/>
        <end position="426"/>
    </location>
</feature>
<dbReference type="PANTHER" id="PTHR42718:SF39">
    <property type="entry name" value="ACTINORHODIN TRANSPORTER-RELATED"/>
    <property type="match status" value="1"/>
</dbReference>
<feature type="transmembrane region" description="Helical" evidence="5">
    <location>
        <begin position="336"/>
        <end position="358"/>
    </location>
</feature>
<proteinExistence type="predicted"/>
<sequence length="474" mass="51564">MSKQPSKWIVLLILSSSVFLSVIDIFIVNVAIPSIKRGIHGTDGDIQLVIALYLLGYAAFLITGGRAGDYFGKKKVFIIAMLSFTFASLLCGISQTAFQLNTARFFQGISAAFMVPQGIAYIQLIFPSPEERIKALGIYGSIAGAASVIGQFLGGVLPDTHFFIAGWRLIFLINLPLGIISALLAAKLLKDNTVTKTGKFDYTGVILLTVALVSLIYPLIRGAELGWPWWSIVLIGASIVLLFVFLYDQKRKLLQRKEPLINVRLFGYKDFNIGLCAVLFYFMAQDSYFLINAVLLQTGFGISSSETGIFFVFQGIGYVLASVIAIKLIPVYGKKVLQCGVLIMVTALVLHILFFKSAAVSRMIFLPVFFIYGIGCGAVLPSLLTMALKSIPPKFAGAASGTFSTFQQTAIALGIGIVGGIFFYVSGKSGTLQAYLSAYQMATIVNVVLLVLVSFFLYLLPEKNTICRNNQPVK</sequence>
<evidence type="ECO:0000256" key="2">
    <source>
        <dbReference type="ARBA" id="ARBA00022692"/>
    </source>
</evidence>
<feature type="domain" description="Major facilitator superfamily (MFS) profile" evidence="6">
    <location>
        <begin position="10"/>
        <end position="464"/>
    </location>
</feature>
<dbReference type="PROSITE" id="PS50850">
    <property type="entry name" value="MFS"/>
    <property type="match status" value="1"/>
</dbReference>
<name>A0A127VB30_9SPHI</name>
<feature type="transmembrane region" description="Helical" evidence="5">
    <location>
        <begin position="364"/>
        <end position="388"/>
    </location>
</feature>
<keyword evidence="4 5" id="KW-0472">Membrane</keyword>
<dbReference type="PATRIC" id="fig|188932.3.peg.1564"/>
<feature type="transmembrane region" description="Helical" evidence="5">
    <location>
        <begin position="438"/>
        <end position="460"/>
    </location>
</feature>
<dbReference type="PANTHER" id="PTHR42718">
    <property type="entry name" value="MAJOR FACILITATOR SUPERFAMILY MULTIDRUG TRANSPORTER MFSC"/>
    <property type="match status" value="1"/>
</dbReference>
<evidence type="ECO:0000313" key="7">
    <source>
        <dbReference type="EMBL" id="AMP98420.1"/>
    </source>
</evidence>
<accession>A0A127VB30</accession>
<dbReference type="SUPFAM" id="SSF103473">
    <property type="entry name" value="MFS general substrate transporter"/>
    <property type="match status" value="1"/>
</dbReference>
<dbReference type="Pfam" id="PF07690">
    <property type="entry name" value="MFS_1"/>
    <property type="match status" value="2"/>
</dbReference>
<feature type="transmembrane region" description="Helical" evidence="5">
    <location>
        <begin position="44"/>
        <end position="64"/>
    </location>
</feature>
<evidence type="ECO:0000313" key="8">
    <source>
        <dbReference type="Proteomes" id="UP000071561"/>
    </source>
</evidence>
<keyword evidence="2 5" id="KW-0812">Transmembrane</keyword>
<feature type="transmembrane region" description="Helical" evidence="5">
    <location>
        <begin position="200"/>
        <end position="220"/>
    </location>
</feature>
<evidence type="ECO:0000256" key="4">
    <source>
        <dbReference type="ARBA" id="ARBA00023136"/>
    </source>
</evidence>
<evidence type="ECO:0000256" key="1">
    <source>
        <dbReference type="ARBA" id="ARBA00004141"/>
    </source>
</evidence>
<feature type="transmembrane region" description="Helical" evidence="5">
    <location>
        <begin position="273"/>
        <end position="296"/>
    </location>
</feature>
<evidence type="ECO:0000256" key="5">
    <source>
        <dbReference type="SAM" id="Phobius"/>
    </source>
</evidence>
<organism evidence="7 8">
    <name type="scientific">Pedobacter cryoconitis</name>
    <dbReference type="NCBI Taxonomy" id="188932"/>
    <lineage>
        <taxon>Bacteria</taxon>
        <taxon>Pseudomonadati</taxon>
        <taxon>Bacteroidota</taxon>
        <taxon>Sphingobacteriia</taxon>
        <taxon>Sphingobacteriales</taxon>
        <taxon>Sphingobacteriaceae</taxon>
        <taxon>Pedobacter</taxon>
    </lineage>
</organism>
<gene>
    <name evidence="7" type="ORF">AY601_1503</name>
</gene>
<dbReference type="CDD" id="cd17321">
    <property type="entry name" value="MFS_MMR_MDR_like"/>
    <property type="match status" value="1"/>
</dbReference>
<feature type="transmembrane region" description="Helical" evidence="5">
    <location>
        <begin position="169"/>
        <end position="188"/>
    </location>
</feature>
<feature type="transmembrane region" description="Helical" evidence="5">
    <location>
        <begin position="308"/>
        <end position="329"/>
    </location>
</feature>
<dbReference type="KEGG" id="pcm:AY601_1503"/>
<dbReference type="InterPro" id="IPR036259">
    <property type="entry name" value="MFS_trans_sf"/>
</dbReference>
<feature type="transmembrane region" description="Helical" evidence="5">
    <location>
        <begin position="104"/>
        <end position="124"/>
    </location>
</feature>
<keyword evidence="3 5" id="KW-1133">Transmembrane helix</keyword>
<comment type="subcellular location">
    <subcellularLocation>
        <location evidence="1">Membrane</location>
        <topology evidence="1">Multi-pass membrane protein</topology>
    </subcellularLocation>
</comment>
<feature type="transmembrane region" description="Helical" evidence="5">
    <location>
        <begin position="9"/>
        <end position="32"/>
    </location>
</feature>
<dbReference type="InterPro" id="IPR011701">
    <property type="entry name" value="MFS"/>
</dbReference>
<protein>
    <submittedName>
        <fullName evidence="7">MFS transporter</fullName>
    </submittedName>
</protein>
<dbReference type="Proteomes" id="UP000071561">
    <property type="component" value="Chromosome"/>
</dbReference>
<dbReference type="GO" id="GO:0022857">
    <property type="term" value="F:transmembrane transporter activity"/>
    <property type="evidence" value="ECO:0007669"/>
    <property type="project" value="InterPro"/>
</dbReference>
<dbReference type="EMBL" id="CP014504">
    <property type="protein sequence ID" value="AMP98420.1"/>
    <property type="molecule type" value="Genomic_DNA"/>
</dbReference>
<feature type="transmembrane region" description="Helical" evidence="5">
    <location>
        <begin position="136"/>
        <end position="157"/>
    </location>
</feature>
<evidence type="ECO:0000256" key="3">
    <source>
        <dbReference type="ARBA" id="ARBA00022989"/>
    </source>
</evidence>
<evidence type="ECO:0000259" key="6">
    <source>
        <dbReference type="PROSITE" id="PS50850"/>
    </source>
</evidence>
<dbReference type="AlphaFoldDB" id="A0A127VB30"/>
<dbReference type="InterPro" id="IPR020846">
    <property type="entry name" value="MFS_dom"/>
</dbReference>
<feature type="transmembrane region" description="Helical" evidence="5">
    <location>
        <begin position="76"/>
        <end position="98"/>
    </location>
</feature>
<feature type="transmembrane region" description="Helical" evidence="5">
    <location>
        <begin position="226"/>
        <end position="247"/>
    </location>
</feature>
<keyword evidence="8" id="KW-1185">Reference proteome</keyword>
<reference evidence="7 8" key="1">
    <citation type="submission" date="2016-03" db="EMBL/GenBank/DDBJ databases">
        <title>Complete genome sequence of Pedobacter cryoconitis PAMC 27485.</title>
        <authorList>
            <person name="Lee J."/>
            <person name="Kim O.-S."/>
        </authorList>
    </citation>
    <scope>NUCLEOTIDE SEQUENCE [LARGE SCALE GENOMIC DNA]</scope>
    <source>
        <strain evidence="7 8">PAMC 27485</strain>
    </source>
</reference>
<dbReference type="RefSeq" id="WP_068398650.1">
    <property type="nucleotide sequence ID" value="NZ_CP014504.1"/>
</dbReference>